<accession>A0AA36GXA6</accession>
<evidence type="ECO:0000313" key="2">
    <source>
        <dbReference type="Proteomes" id="UP001176961"/>
    </source>
</evidence>
<organism evidence="1 2">
    <name type="scientific">Cylicocyclus nassatus</name>
    <name type="common">Nematode worm</name>
    <dbReference type="NCBI Taxonomy" id="53992"/>
    <lineage>
        <taxon>Eukaryota</taxon>
        <taxon>Metazoa</taxon>
        <taxon>Ecdysozoa</taxon>
        <taxon>Nematoda</taxon>
        <taxon>Chromadorea</taxon>
        <taxon>Rhabditida</taxon>
        <taxon>Rhabditina</taxon>
        <taxon>Rhabditomorpha</taxon>
        <taxon>Strongyloidea</taxon>
        <taxon>Strongylidae</taxon>
        <taxon>Cylicocyclus</taxon>
    </lineage>
</organism>
<protein>
    <submittedName>
        <fullName evidence="1">Uncharacterized protein</fullName>
    </submittedName>
</protein>
<evidence type="ECO:0000313" key="1">
    <source>
        <dbReference type="EMBL" id="CAJ0600091.1"/>
    </source>
</evidence>
<proteinExistence type="predicted"/>
<keyword evidence="2" id="KW-1185">Reference proteome</keyword>
<reference evidence="1" key="1">
    <citation type="submission" date="2023-07" db="EMBL/GenBank/DDBJ databases">
        <authorList>
            <consortium name="CYATHOMIX"/>
        </authorList>
    </citation>
    <scope>NUCLEOTIDE SEQUENCE</scope>
    <source>
        <strain evidence="1">N/A</strain>
    </source>
</reference>
<dbReference type="Proteomes" id="UP001176961">
    <property type="component" value="Unassembled WGS sequence"/>
</dbReference>
<dbReference type="EMBL" id="CATQJL010000223">
    <property type="protein sequence ID" value="CAJ0600091.1"/>
    <property type="molecule type" value="Genomic_DNA"/>
</dbReference>
<gene>
    <name evidence="1" type="ORF">CYNAS_LOCUS12074</name>
</gene>
<name>A0AA36GXA6_CYLNA</name>
<comment type="caution">
    <text evidence="1">The sequence shown here is derived from an EMBL/GenBank/DDBJ whole genome shotgun (WGS) entry which is preliminary data.</text>
</comment>
<sequence length="116" mass="13435">MFSPLTQSSFEVFGVAADIADIPNGHVRMFIYYLEEIAERNVLFVLLPEPFYSYNISEYPFIFVPLFEKALAVAEVKRSDFMKFAETLEKQPQPKTYFSRTQLAVVVTLLGEMLHR</sequence>
<dbReference type="AlphaFoldDB" id="A0AA36GXA6"/>